<gene>
    <name evidence="8" type="ORF">GHO28_08770</name>
    <name evidence="7" type="ORF">GHO30_18610</name>
</gene>
<evidence type="ECO:0000256" key="5">
    <source>
        <dbReference type="SAM" id="Phobius"/>
    </source>
</evidence>
<feature type="transmembrane region" description="Helical" evidence="5">
    <location>
        <begin position="228"/>
        <end position="246"/>
    </location>
</feature>
<dbReference type="InterPro" id="IPR005829">
    <property type="entry name" value="Sugar_transporter_CS"/>
</dbReference>
<dbReference type="Proteomes" id="UP000470186">
    <property type="component" value="Unassembled WGS sequence"/>
</dbReference>
<dbReference type="Gene3D" id="1.20.1250.20">
    <property type="entry name" value="MFS general substrate transporter like domains"/>
    <property type="match status" value="1"/>
</dbReference>
<feature type="transmembrane region" description="Helical" evidence="5">
    <location>
        <begin position="80"/>
        <end position="103"/>
    </location>
</feature>
<organism evidence="8 9">
    <name type="scientific">Pseudomonas helleri</name>
    <dbReference type="NCBI Taxonomy" id="1608996"/>
    <lineage>
        <taxon>Bacteria</taxon>
        <taxon>Pseudomonadati</taxon>
        <taxon>Pseudomonadota</taxon>
        <taxon>Gammaproteobacteria</taxon>
        <taxon>Pseudomonadales</taxon>
        <taxon>Pseudomonadaceae</taxon>
        <taxon>Pseudomonas</taxon>
    </lineage>
</organism>
<feature type="domain" description="Major facilitator superfamily (MFS) profile" evidence="6">
    <location>
        <begin position="14"/>
        <end position="491"/>
    </location>
</feature>
<feature type="transmembrane region" description="Helical" evidence="5">
    <location>
        <begin position="267"/>
        <end position="293"/>
    </location>
</feature>
<evidence type="ECO:0000313" key="7">
    <source>
        <dbReference type="EMBL" id="MQU33370.1"/>
    </source>
</evidence>
<keyword evidence="3 5" id="KW-1133">Transmembrane helix</keyword>
<name>A0A6A7ZCN9_9PSED</name>
<dbReference type="PROSITE" id="PS00216">
    <property type="entry name" value="SUGAR_TRANSPORT_1"/>
    <property type="match status" value="1"/>
</dbReference>
<keyword evidence="4 5" id="KW-0472">Membrane</keyword>
<evidence type="ECO:0000313" key="10">
    <source>
        <dbReference type="Proteomes" id="UP000470186"/>
    </source>
</evidence>
<dbReference type="InterPro" id="IPR020846">
    <property type="entry name" value="MFS_dom"/>
</dbReference>
<accession>A0A6A7ZCN9</accession>
<dbReference type="EMBL" id="WIVV01000029">
    <property type="protein sequence ID" value="MQU42603.1"/>
    <property type="molecule type" value="Genomic_DNA"/>
</dbReference>
<sequence>MSLDRTSSVSAGWTLLAVCTAALILPLSFSGGALATPSIGLDLGAGPLALTWITNAFMLSFGSLLMAAGTLADRYGRKRMFVSGVGVFVLASLALGLAPNIVWLDGLRALQGVGAAAALAGGSAALANTFEGRSQIKAFSLLGTSFGVGLALGPILAGVLIEHIGWRAVFVSGALIGVLALLMAIPMMHESKDPHASKLDAKGTVSFTATLVLFTWGILLVPSTGWNSAPVIGMLLGALVCVLMFVRIERRVTRPMLDLSLFRYPRFVGVQLLPVATCFCFVVLLVLLPVRLIGIEGRSATDTGLLMIALSAPMLIVPYLAGVLTHWASARVLSAAGLLIAAAGLLLLSRVGINQPTLEWVVPLLVIGIGTGLPWGLMDGLSVSVVPKERAGMATGIFGTTRVAGEGISLAIVSALLAVLIQRHLPSQSAGAAQYLATGDLSQATGVAQGLEQAVLGAAYLQAFQVLLYGLAALTVAVALLILWFLRQATPVAVAELSEATSDCEAIVNAKCKT</sequence>
<feature type="transmembrane region" description="Helical" evidence="5">
    <location>
        <begin position="205"/>
        <end position="222"/>
    </location>
</feature>
<keyword evidence="10" id="KW-1185">Reference proteome</keyword>
<dbReference type="PROSITE" id="PS50850">
    <property type="entry name" value="MFS"/>
    <property type="match status" value="1"/>
</dbReference>
<evidence type="ECO:0000313" key="8">
    <source>
        <dbReference type="EMBL" id="MQU42603.1"/>
    </source>
</evidence>
<evidence type="ECO:0000313" key="9">
    <source>
        <dbReference type="Proteomes" id="UP000466863"/>
    </source>
</evidence>
<evidence type="ECO:0000256" key="4">
    <source>
        <dbReference type="ARBA" id="ARBA00023136"/>
    </source>
</evidence>
<dbReference type="CDD" id="cd17321">
    <property type="entry name" value="MFS_MMR_MDR_like"/>
    <property type="match status" value="1"/>
</dbReference>
<protein>
    <submittedName>
        <fullName evidence="8">MFS transporter</fullName>
    </submittedName>
</protein>
<comment type="subcellular location">
    <subcellularLocation>
        <location evidence="1">Membrane</location>
        <topology evidence="1">Multi-pass membrane protein</topology>
    </subcellularLocation>
</comment>
<evidence type="ECO:0000259" key="6">
    <source>
        <dbReference type="PROSITE" id="PS50850"/>
    </source>
</evidence>
<feature type="transmembrane region" description="Helical" evidence="5">
    <location>
        <begin position="109"/>
        <end position="127"/>
    </location>
</feature>
<evidence type="ECO:0000256" key="1">
    <source>
        <dbReference type="ARBA" id="ARBA00004141"/>
    </source>
</evidence>
<proteinExistence type="predicted"/>
<dbReference type="PANTHER" id="PTHR42718">
    <property type="entry name" value="MAJOR FACILITATOR SUPERFAMILY MULTIDRUG TRANSPORTER MFSC"/>
    <property type="match status" value="1"/>
</dbReference>
<keyword evidence="2 5" id="KW-0812">Transmembrane</keyword>
<evidence type="ECO:0000256" key="3">
    <source>
        <dbReference type="ARBA" id="ARBA00022989"/>
    </source>
</evidence>
<dbReference type="RefSeq" id="WP_048388645.1">
    <property type="nucleotide sequence ID" value="NZ_CP181271.1"/>
</dbReference>
<dbReference type="InterPro" id="IPR011701">
    <property type="entry name" value="MFS"/>
</dbReference>
<dbReference type="Gene3D" id="1.20.1720.10">
    <property type="entry name" value="Multidrug resistance protein D"/>
    <property type="match status" value="1"/>
</dbReference>
<dbReference type="GO" id="GO:0016020">
    <property type="term" value="C:membrane"/>
    <property type="evidence" value="ECO:0007669"/>
    <property type="project" value="UniProtKB-SubCell"/>
</dbReference>
<feature type="transmembrane region" description="Helical" evidence="5">
    <location>
        <begin position="332"/>
        <end position="348"/>
    </location>
</feature>
<dbReference type="PANTHER" id="PTHR42718:SF49">
    <property type="entry name" value="EXPORT PROTEIN"/>
    <property type="match status" value="1"/>
</dbReference>
<dbReference type="Proteomes" id="UP000466863">
    <property type="component" value="Unassembled WGS sequence"/>
</dbReference>
<dbReference type="EMBL" id="WIVX01000105">
    <property type="protein sequence ID" value="MQU33370.1"/>
    <property type="molecule type" value="Genomic_DNA"/>
</dbReference>
<feature type="transmembrane region" description="Helical" evidence="5">
    <location>
        <begin position="403"/>
        <end position="421"/>
    </location>
</feature>
<dbReference type="AlphaFoldDB" id="A0A6A7ZCN9"/>
<dbReference type="PRINTS" id="PR01036">
    <property type="entry name" value="TCRTETB"/>
</dbReference>
<feature type="transmembrane region" description="Helical" evidence="5">
    <location>
        <begin position="360"/>
        <end position="382"/>
    </location>
</feature>
<reference evidence="9 10" key="1">
    <citation type="submission" date="2019-10" db="EMBL/GenBank/DDBJ databases">
        <title>Evaluation of single-gene subtyping targets for Pseudomonas.</title>
        <authorList>
            <person name="Reichler S.J."/>
            <person name="Orsi R.H."/>
            <person name="Wiedmann M."/>
            <person name="Martin N.H."/>
            <person name="Murphy S.I."/>
        </authorList>
    </citation>
    <scope>NUCLEOTIDE SEQUENCE [LARGE SCALE GENOMIC DNA]</scope>
    <source>
        <strain evidence="8 9">FSL R10-1876</strain>
        <strain evidence="7 10">FSL R10-2107</strain>
    </source>
</reference>
<dbReference type="GO" id="GO:0022857">
    <property type="term" value="F:transmembrane transporter activity"/>
    <property type="evidence" value="ECO:0007669"/>
    <property type="project" value="InterPro"/>
</dbReference>
<feature type="transmembrane region" description="Helical" evidence="5">
    <location>
        <begin position="466"/>
        <end position="486"/>
    </location>
</feature>
<feature type="transmembrane region" description="Helical" evidence="5">
    <location>
        <begin position="305"/>
        <end position="325"/>
    </location>
</feature>
<feature type="transmembrane region" description="Helical" evidence="5">
    <location>
        <begin position="166"/>
        <end position="185"/>
    </location>
</feature>
<comment type="caution">
    <text evidence="8">The sequence shown here is derived from an EMBL/GenBank/DDBJ whole genome shotgun (WGS) entry which is preliminary data.</text>
</comment>
<dbReference type="InterPro" id="IPR036259">
    <property type="entry name" value="MFS_trans_sf"/>
</dbReference>
<feature type="transmembrane region" description="Helical" evidence="5">
    <location>
        <begin position="45"/>
        <end position="68"/>
    </location>
</feature>
<dbReference type="SUPFAM" id="SSF103473">
    <property type="entry name" value="MFS general substrate transporter"/>
    <property type="match status" value="1"/>
</dbReference>
<feature type="transmembrane region" description="Helical" evidence="5">
    <location>
        <begin position="139"/>
        <end position="160"/>
    </location>
</feature>
<dbReference type="Pfam" id="PF07690">
    <property type="entry name" value="MFS_1"/>
    <property type="match status" value="1"/>
</dbReference>
<evidence type="ECO:0000256" key="2">
    <source>
        <dbReference type="ARBA" id="ARBA00022692"/>
    </source>
</evidence>